<evidence type="ECO:0000256" key="5">
    <source>
        <dbReference type="ARBA" id="ARBA00022679"/>
    </source>
</evidence>
<proteinExistence type="inferred from homology"/>
<evidence type="ECO:0000256" key="4">
    <source>
        <dbReference type="ARBA" id="ARBA00022519"/>
    </source>
</evidence>
<keyword evidence="5" id="KW-0808">Transferase</keyword>
<evidence type="ECO:0000256" key="2">
    <source>
        <dbReference type="ARBA" id="ARBA00008883"/>
    </source>
</evidence>
<evidence type="ECO:0000259" key="18">
    <source>
        <dbReference type="Pfam" id="PF13807"/>
    </source>
</evidence>
<dbReference type="Pfam" id="PF13807">
    <property type="entry name" value="GNVR"/>
    <property type="match status" value="1"/>
</dbReference>
<dbReference type="Pfam" id="PF23607">
    <property type="entry name" value="WZC_N"/>
    <property type="match status" value="1"/>
</dbReference>
<dbReference type="EMBL" id="LM997413">
    <property type="protein sequence ID" value="CEA01314.1"/>
    <property type="molecule type" value="Genomic_DNA"/>
</dbReference>
<organism evidence="19">
    <name type="scientific">Pseudomonas saudimassiliensis</name>
    <dbReference type="NCBI Taxonomy" id="1461581"/>
    <lineage>
        <taxon>Bacteria</taxon>
        <taxon>Pseudomonadati</taxon>
        <taxon>Pseudomonadota</taxon>
        <taxon>Gammaproteobacteria</taxon>
        <taxon>Pseudomonadales</taxon>
        <taxon>Pseudomonadaceae</taxon>
        <taxon>Pseudomonas</taxon>
    </lineage>
</organism>
<dbReference type="GO" id="GO:0004713">
    <property type="term" value="F:protein tyrosine kinase activity"/>
    <property type="evidence" value="ECO:0007669"/>
    <property type="project" value="UniProtKB-KW"/>
</dbReference>
<keyword evidence="8 19" id="KW-0418">Kinase</keyword>
<accession>A0A078M526</accession>
<evidence type="ECO:0000313" key="19">
    <source>
        <dbReference type="EMBL" id="CEA01314.1"/>
    </source>
</evidence>
<dbReference type="NCBIfam" id="TIGR01007">
    <property type="entry name" value="eps_fam"/>
    <property type="match status" value="1"/>
</dbReference>
<dbReference type="InterPro" id="IPR025669">
    <property type="entry name" value="AAA_dom"/>
</dbReference>
<evidence type="ECO:0000256" key="6">
    <source>
        <dbReference type="ARBA" id="ARBA00022692"/>
    </source>
</evidence>
<keyword evidence="10 15" id="KW-1133">Transmembrane helix</keyword>
<dbReference type="PANTHER" id="PTHR32309">
    <property type="entry name" value="TYROSINE-PROTEIN KINASE"/>
    <property type="match status" value="1"/>
</dbReference>
<dbReference type="InterPro" id="IPR032807">
    <property type="entry name" value="GNVR"/>
</dbReference>
<evidence type="ECO:0000256" key="1">
    <source>
        <dbReference type="ARBA" id="ARBA00004429"/>
    </source>
</evidence>
<dbReference type="AlphaFoldDB" id="A0A078M526"/>
<dbReference type="Pfam" id="PF02706">
    <property type="entry name" value="Wzz"/>
    <property type="match status" value="1"/>
</dbReference>
<dbReference type="EMBL" id="LK391969">
    <property type="protein sequence ID" value="CEF25473.1"/>
    <property type="molecule type" value="Genomic_DNA"/>
</dbReference>
<dbReference type="SUPFAM" id="SSF52540">
    <property type="entry name" value="P-loop containing nucleoside triphosphate hydrolases"/>
    <property type="match status" value="1"/>
</dbReference>
<dbReference type="PATRIC" id="fig|1461581.3.peg.369"/>
<dbReference type="RefSeq" id="WP_044498063.1">
    <property type="nucleotide sequence ID" value="NZ_LK391969.1"/>
</dbReference>
<keyword evidence="4" id="KW-0997">Cell inner membrane</keyword>
<keyword evidence="6 15" id="KW-0812">Transmembrane</keyword>
<dbReference type="GO" id="GO:0005886">
    <property type="term" value="C:plasma membrane"/>
    <property type="evidence" value="ECO:0007669"/>
    <property type="project" value="UniProtKB-SubCell"/>
</dbReference>
<keyword evidence="11 15" id="KW-0472">Membrane</keyword>
<evidence type="ECO:0000256" key="14">
    <source>
        <dbReference type="SAM" id="Coils"/>
    </source>
</evidence>
<feature type="transmembrane region" description="Helical" evidence="15">
    <location>
        <begin position="444"/>
        <end position="464"/>
    </location>
</feature>
<keyword evidence="3" id="KW-1003">Cell membrane</keyword>
<keyword evidence="9" id="KW-0067">ATP-binding</keyword>
<comment type="subcellular location">
    <subcellularLocation>
        <location evidence="1">Cell inner membrane</location>
        <topology evidence="1">Multi-pass membrane protein</topology>
    </subcellularLocation>
</comment>
<evidence type="ECO:0000256" key="12">
    <source>
        <dbReference type="ARBA" id="ARBA00023137"/>
    </source>
</evidence>
<sequence length="741" mass="82665">MQNITPPYRNQSSTDEIDLAVLFGALIDGKWIIAGLTLLFALLGVTYAILATPIYQANALIQIEEKSGGLAGMSELSDVFGGPSKAVTEIELIKSRAVIGQAVTNLKLDTVSSPSYFPLIGHWAARRFKPEYEGELAQPWFGLAQYAWGGEELEIFQLAVPPAYLDQPLALVAGAHDYFSLYNDDGEQLLTGQVGQQVEQNGFKVQIAKLIARPGTRFTVAHNRLLNSIMYLQNELDASERAKDSGIISLSLQHEDHQHAIRVLDEISRLYVRQNVERNSAEAAQSLEFLRDQLPQVRSELERYEQALNDFQTSSKSVDISIETQSVLNQIIELDTLISEQNLKRSELQRRFTGEHPSYQILQEQTQQLQRQRNELSAKVDQLPETQQELLRLSRDVAVTTEVYTAMLNRSQELDVLRAGTVGNVRIIDAADASVTRPVKPRKAIVAILSTLFGGFLGVALVLLRQIHNRGVENPELIEQLGLPVYASIPFSREQEFLEKHMRSSNRAAQHDSLILALKNPADLAVESLRRLRTSLHFAHAGAMNNVLMITGPSPGVGKSFVAVNLATTMAQTGQRVLLIDADMRKGYINKVFRMPARDGLSDLLTSRIDIQTAIRPTEVERLDLIARGRIPPNPSELLMHDNFRRFLREIDNQYDLIIIDTPPVLAVTDASLVGREAGICLLVTRFGQNSAREIEAAKRCFEQDGIQLKGAIFNAVVKKASAYGYNQYGSYFYEYKSEKA</sequence>
<dbReference type="InterPro" id="IPR050445">
    <property type="entry name" value="Bact_polysacc_biosynth/exp"/>
</dbReference>
<dbReference type="GO" id="GO:0042802">
    <property type="term" value="F:identical protein binding"/>
    <property type="evidence" value="ECO:0007669"/>
    <property type="project" value="UniProtKB-ARBA"/>
</dbReference>
<gene>
    <name evidence="19" type="ORF">BN1049_00375</name>
</gene>
<evidence type="ECO:0000259" key="16">
    <source>
        <dbReference type="Pfam" id="PF02706"/>
    </source>
</evidence>
<reference evidence="19" key="1">
    <citation type="submission" date="2014-07" db="EMBL/GenBank/DDBJ databases">
        <authorList>
            <person name="Urmite Genomes Urmite Genomes"/>
        </authorList>
    </citation>
    <scope>NUCLEOTIDE SEQUENCE</scope>
    <source>
        <strain evidence="19">12M76_air</strain>
    </source>
</reference>
<dbReference type="PANTHER" id="PTHR32309:SF32">
    <property type="entry name" value="TYROSINE-PROTEIN KINASE ETK-RELATED"/>
    <property type="match status" value="1"/>
</dbReference>
<feature type="domain" description="Tyrosine-protein kinase G-rich" evidence="18">
    <location>
        <begin position="385"/>
        <end position="466"/>
    </location>
</feature>
<feature type="coiled-coil region" evidence="14">
    <location>
        <begin position="359"/>
        <end position="389"/>
    </location>
</feature>
<feature type="transmembrane region" description="Helical" evidence="15">
    <location>
        <begin position="31"/>
        <end position="50"/>
    </location>
</feature>
<dbReference type="InterPro" id="IPR003856">
    <property type="entry name" value="LPS_length_determ_N"/>
</dbReference>
<evidence type="ECO:0000256" key="7">
    <source>
        <dbReference type="ARBA" id="ARBA00022741"/>
    </source>
</evidence>
<evidence type="ECO:0000256" key="11">
    <source>
        <dbReference type="ARBA" id="ARBA00023136"/>
    </source>
</evidence>
<keyword evidence="7" id="KW-0547">Nucleotide-binding</keyword>
<evidence type="ECO:0000256" key="8">
    <source>
        <dbReference type="ARBA" id="ARBA00022777"/>
    </source>
</evidence>
<dbReference type="CDD" id="cd05387">
    <property type="entry name" value="BY-kinase"/>
    <property type="match status" value="1"/>
</dbReference>
<comment type="catalytic activity">
    <reaction evidence="13">
        <text>L-tyrosyl-[protein] + ATP = O-phospho-L-tyrosyl-[protein] + ADP + H(+)</text>
        <dbReference type="Rhea" id="RHEA:10596"/>
        <dbReference type="Rhea" id="RHEA-COMP:10136"/>
        <dbReference type="Rhea" id="RHEA-COMP:20101"/>
        <dbReference type="ChEBI" id="CHEBI:15378"/>
        <dbReference type="ChEBI" id="CHEBI:30616"/>
        <dbReference type="ChEBI" id="CHEBI:46858"/>
        <dbReference type="ChEBI" id="CHEBI:61978"/>
        <dbReference type="ChEBI" id="CHEBI:456216"/>
    </reaction>
</comment>
<comment type="similarity">
    <text evidence="2">Belongs to the etk/wzc family.</text>
</comment>
<keyword evidence="12" id="KW-0829">Tyrosine-protein kinase</keyword>
<evidence type="ECO:0000256" key="15">
    <source>
        <dbReference type="SAM" id="Phobius"/>
    </source>
</evidence>
<keyword evidence="14" id="KW-0175">Coiled coil</keyword>
<dbReference type="InterPro" id="IPR027417">
    <property type="entry name" value="P-loop_NTPase"/>
</dbReference>
<dbReference type="GO" id="GO:0005524">
    <property type="term" value="F:ATP binding"/>
    <property type="evidence" value="ECO:0007669"/>
    <property type="project" value="UniProtKB-KW"/>
</dbReference>
<dbReference type="Gene3D" id="3.40.50.300">
    <property type="entry name" value="P-loop containing nucleotide triphosphate hydrolases"/>
    <property type="match status" value="1"/>
</dbReference>
<dbReference type="FunFam" id="3.40.50.300:FF:000527">
    <property type="entry name" value="Tyrosine-protein kinase etk"/>
    <property type="match status" value="1"/>
</dbReference>
<dbReference type="InterPro" id="IPR005702">
    <property type="entry name" value="Wzc-like_C"/>
</dbReference>
<evidence type="ECO:0000256" key="13">
    <source>
        <dbReference type="ARBA" id="ARBA00053015"/>
    </source>
</evidence>
<evidence type="ECO:0000259" key="17">
    <source>
        <dbReference type="Pfam" id="PF13614"/>
    </source>
</evidence>
<evidence type="ECO:0000256" key="9">
    <source>
        <dbReference type="ARBA" id="ARBA00022840"/>
    </source>
</evidence>
<feature type="coiled-coil region" evidence="14">
    <location>
        <begin position="273"/>
        <end position="314"/>
    </location>
</feature>
<name>A0A078M526_9PSED</name>
<feature type="domain" description="AAA" evidence="17">
    <location>
        <begin position="556"/>
        <end position="669"/>
    </location>
</feature>
<dbReference type="OrthoDB" id="9775724at2"/>
<evidence type="ECO:0000256" key="3">
    <source>
        <dbReference type="ARBA" id="ARBA00022475"/>
    </source>
</evidence>
<protein>
    <submittedName>
        <fullName evidence="19">Tyrosine-protein kinase</fullName>
    </submittedName>
</protein>
<evidence type="ECO:0000256" key="10">
    <source>
        <dbReference type="ARBA" id="ARBA00022989"/>
    </source>
</evidence>
<dbReference type="Pfam" id="PF13614">
    <property type="entry name" value="AAA_31"/>
    <property type="match status" value="1"/>
</dbReference>
<feature type="domain" description="Polysaccharide chain length determinant N-terminal" evidence="16">
    <location>
        <begin position="15"/>
        <end position="106"/>
    </location>
</feature>